<dbReference type="Pfam" id="PF14905">
    <property type="entry name" value="OMP_b-brl_3"/>
    <property type="match status" value="1"/>
</dbReference>
<dbReference type="Pfam" id="PF13620">
    <property type="entry name" value="CarboxypepD_reg"/>
    <property type="match status" value="1"/>
</dbReference>
<dbReference type="PANTHER" id="PTHR40980">
    <property type="entry name" value="PLUG DOMAIN-CONTAINING PROTEIN"/>
    <property type="match status" value="1"/>
</dbReference>
<feature type="domain" description="Outer membrane protein beta-barrel" evidence="5">
    <location>
        <begin position="383"/>
        <end position="782"/>
    </location>
</feature>
<accession>A0A1M4UPI4</accession>
<dbReference type="InterPro" id="IPR037066">
    <property type="entry name" value="Plug_dom_sf"/>
</dbReference>
<evidence type="ECO:0000256" key="2">
    <source>
        <dbReference type="ARBA" id="ARBA00023136"/>
    </source>
</evidence>
<dbReference type="AlphaFoldDB" id="A0A1M4UPI4"/>
<dbReference type="Proteomes" id="UP000184406">
    <property type="component" value="Unassembled WGS sequence"/>
</dbReference>
<feature type="chain" id="PRO_5012793190" evidence="4">
    <location>
        <begin position="24"/>
        <end position="807"/>
    </location>
</feature>
<dbReference type="InterPro" id="IPR008969">
    <property type="entry name" value="CarboxyPept-like_regulatory"/>
</dbReference>
<protein>
    <submittedName>
        <fullName evidence="6">Outer membrane receptor proteins, mostly Fe transport</fullName>
    </submittedName>
</protein>
<evidence type="ECO:0000313" key="7">
    <source>
        <dbReference type="Proteomes" id="UP000184406"/>
    </source>
</evidence>
<dbReference type="EMBL" id="FQUX01000001">
    <property type="protein sequence ID" value="SHE58510.1"/>
    <property type="molecule type" value="Genomic_DNA"/>
</dbReference>
<dbReference type="SUPFAM" id="SSF49464">
    <property type="entry name" value="Carboxypeptidase regulatory domain-like"/>
    <property type="match status" value="1"/>
</dbReference>
<dbReference type="SUPFAM" id="SSF56935">
    <property type="entry name" value="Porins"/>
    <property type="match status" value="1"/>
</dbReference>
<evidence type="ECO:0000256" key="3">
    <source>
        <dbReference type="ARBA" id="ARBA00023237"/>
    </source>
</evidence>
<dbReference type="Gene3D" id="2.170.130.10">
    <property type="entry name" value="TonB-dependent receptor, plug domain"/>
    <property type="match status" value="1"/>
</dbReference>
<reference evidence="7" key="1">
    <citation type="submission" date="2016-11" db="EMBL/GenBank/DDBJ databases">
        <authorList>
            <person name="Varghese N."/>
            <person name="Submissions S."/>
        </authorList>
    </citation>
    <scope>NUCLEOTIDE SEQUENCE [LARGE SCALE GENOMIC DNA]</scope>
    <source>
        <strain evidence="7">DSM 17539</strain>
    </source>
</reference>
<evidence type="ECO:0000259" key="5">
    <source>
        <dbReference type="Pfam" id="PF14905"/>
    </source>
</evidence>
<dbReference type="Gene3D" id="2.60.40.1120">
    <property type="entry name" value="Carboxypeptidase-like, regulatory domain"/>
    <property type="match status" value="1"/>
</dbReference>
<comment type="subcellular location">
    <subcellularLocation>
        <location evidence="1">Cell outer membrane</location>
    </subcellularLocation>
</comment>
<keyword evidence="4" id="KW-0732">Signal</keyword>
<dbReference type="InterPro" id="IPR041700">
    <property type="entry name" value="OMP_b-brl_3"/>
</dbReference>
<organism evidence="6 7">
    <name type="scientific">Arenibacter palladensis</name>
    <dbReference type="NCBI Taxonomy" id="237373"/>
    <lineage>
        <taxon>Bacteria</taxon>
        <taxon>Pseudomonadati</taxon>
        <taxon>Bacteroidota</taxon>
        <taxon>Flavobacteriia</taxon>
        <taxon>Flavobacteriales</taxon>
        <taxon>Flavobacteriaceae</taxon>
        <taxon>Arenibacter</taxon>
    </lineage>
</organism>
<gene>
    <name evidence="6" type="ORF">SAMN03080594_101698</name>
</gene>
<dbReference type="InterPro" id="IPR036942">
    <property type="entry name" value="Beta-barrel_TonB_sf"/>
</dbReference>
<proteinExistence type="predicted"/>
<evidence type="ECO:0000256" key="1">
    <source>
        <dbReference type="ARBA" id="ARBA00004442"/>
    </source>
</evidence>
<dbReference type="GO" id="GO:0009279">
    <property type="term" value="C:cell outer membrane"/>
    <property type="evidence" value="ECO:0007669"/>
    <property type="project" value="UniProtKB-SubCell"/>
</dbReference>
<dbReference type="RefSeq" id="WP_178346958.1">
    <property type="nucleotide sequence ID" value="NZ_FQUX01000001.1"/>
</dbReference>
<dbReference type="Gene3D" id="2.40.170.20">
    <property type="entry name" value="TonB-dependent receptor, beta-barrel domain"/>
    <property type="match status" value="1"/>
</dbReference>
<dbReference type="PANTHER" id="PTHR40980:SF4">
    <property type="entry name" value="TONB-DEPENDENT RECEPTOR-LIKE BETA-BARREL DOMAIN-CONTAINING PROTEIN"/>
    <property type="match status" value="1"/>
</dbReference>
<keyword evidence="3" id="KW-0998">Cell outer membrane</keyword>
<name>A0A1M4UPI4_9FLAO</name>
<sequence length="807" mass="91138">MRQLNYYSLVVVLLLMGAGQVLSGQNATLTGKVYDENKEAMPFAHVLLLQQPDSVLVKGVTTDTKGGFVVEGISIGNYILNISLLGYEPYYRSIALTDLKEHSTGNIQLSPMSQQLQGVQVVGRKALFQLMSDRLILNVGSLPTFSGNNALQVLQKAPGVMVQENSNSISLNNKGEVLIMINDRVSRVPKGNLIQQLKGMRAESIDRIELIHQPSAKYDADNAAGIIHIVMKENNLYGFNGNASFTAGIGQREKFNGSTDFNYRNNSLNIYGNATGFHSRSPQLLINHFREYEYEGDYYYYENKLKFENPTSNSLGFTLGADFEIDKNNIVGGLFGYSKNNELGHDYTSRSSGSINSVPNTDSEFLLDVDNPNSNTFINLNYFRKIGANASLNIDVDRVTLDVQNSSELSNLDPAEAIERTEVGRESQFEIKTAKADFEWETEAGNKWETGLKGTFNNSNTQSQIRNRTSGVWEVDEAFTMNDDIAEKVLAAYASFHKQWNGKWESNLGLRLEHYNYELDDIVGENDFSVTYNNIFPVVRTSYAIDSTKSLTLSFNRRIERPSFFSLAGYYVLIDPSLFASSNTRIRPSFTNAVRLAYNQGSFLISMEINRTKGAIAFYNTVDKEKNLQTSIPINFDQMDGFLLNMSFPIKISKMWKMNWNLDGTYKKVKDASNRPLPFEKGLFTVTAQLANVFELGNSWTANIDGRYMSPYISGDQEQYLQHYLNFGISKKFKNESSLTFSVQDITATSGTIEWEYDQPELGIKTYGNNDWSERVFQLTYSFPFGNKKVKENRKRETGSQEERNRM</sequence>
<feature type="signal peptide" evidence="4">
    <location>
        <begin position="1"/>
        <end position="23"/>
    </location>
</feature>
<keyword evidence="6" id="KW-0675">Receptor</keyword>
<evidence type="ECO:0000313" key="6">
    <source>
        <dbReference type="EMBL" id="SHE58510.1"/>
    </source>
</evidence>
<keyword evidence="7" id="KW-1185">Reference proteome</keyword>
<evidence type="ECO:0000256" key="4">
    <source>
        <dbReference type="SAM" id="SignalP"/>
    </source>
</evidence>
<keyword evidence="2" id="KW-0472">Membrane</keyword>